<dbReference type="EMBL" id="JANCPR020000069">
    <property type="protein sequence ID" value="MDJ1137905.1"/>
    <property type="molecule type" value="Genomic_DNA"/>
</dbReference>
<comment type="caution">
    <text evidence="2">The sequence shown here is derived from an EMBL/GenBank/DDBJ whole genome shotgun (WGS) entry which is preliminary data.</text>
</comment>
<evidence type="ECO:0000313" key="2">
    <source>
        <dbReference type="EMBL" id="MDJ1137905.1"/>
    </source>
</evidence>
<proteinExistence type="predicted"/>
<protein>
    <recommendedName>
        <fullName evidence="4">DUF222 domain-containing protein</fullName>
    </recommendedName>
</protein>
<organism evidence="2 3">
    <name type="scientific">Streptomyces iconiensis</name>
    <dbReference type="NCBI Taxonomy" id="1384038"/>
    <lineage>
        <taxon>Bacteria</taxon>
        <taxon>Bacillati</taxon>
        <taxon>Actinomycetota</taxon>
        <taxon>Actinomycetes</taxon>
        <taxon>Kitasatosporales</taxon>
        <taxon>Streptomycetaceae</taxon>
        <taxon>Streptomyces</taxon>
    </lineage>
</organism>
<name>A0ABT7A9E2_9ACTN</name>
<evidence type="ECO:0000256" key="1">
    <source>
        <dbReference type="SAM" id="MobiDB-lite"/>
    </source>
</evidence>
<feature type="compositionally biased region" description="Low complexity" evidence="1">
    <location>
        <begin position="118"/>
        <end position="128"/>
    </location>
</feature>
<dbReference type="RefSeq" id="WP_274038997.1">
    <property type="nucleotide sequence ID" value="NZ_JANCPR020000069.1"/>
</dbReference>
<evidence type="ECO:0000313" key="3">
    <source>
        <dbReference type="Proteomes" id="UP001214441"/>
    </source>
</evidence>
<reference evidence="2 3" key="1">
    <citation type="submission" date="2023-05" db="EMBL/GenBank/DDBJ databases">
        <title>Streptantibioticus silvisoli sp. nov., acidotolerant actinomycetes 1 from pine litter.</title>
        <authorList>
            <person name="Swiecimska M."/>
            <person name="Golinska P."/>
            <person name="Sangal V."/>
            <person name="Wachnowicz B."/>
            <person name="Goodfellow M."/>
        </authorList>
    </citation>
    <scope>NUCLEOTIDE SEQUENCE [LARGE SCALE GENOMIC DNA]</scope>
    <source>
        <strain evidence="2 3">DSM 42109</strain>
    </source>
</reference>
<dbReference type="Proteomes" id="UP001214441">
    <property type="component" value="Unassembled WGS sequence"/>
</dbReference>
<accession>A0ABT7A9E2</accession>
<gene>
    <name evidence="2" type="ORF">NMN56_039310</name>
</gene>
<feature type="compositionally biased region" description="Polar residues" evidence="1">
    <location>
        <begin position="137"/>
        <end position="151"/>
    </location>
</feature>
<feature type="region of interest" description="Disordered" evidence="1">
    <location>
        <begin position="118"/>
        <end position="151"/>
    </location>
</feature>
<keyword evidence="3" id="KW-1185">Reference proteome</keyword>
<sequence>MNTEPDLSVLTPLANVIAQAVHATPVRLGDPRGTDDLVAAITLAVGAYMGRQLGPSPATLARIANALATTPFVDGDPLMEALATAIWDQCRTEGTSLVIDDPRNIAAVASAVATNWPTTPTTQATRAPDGPIAAQADTETSSTPTGPQTGAQEFRVVDRAAVLAEHRPVNVVACAGAEEPPDCACGAKWTPAHANSEAGAQRREQLAVLLSRMQRGVLLPAERGLLRAAVETELADADAAHARAGRPPC</sequence>
<evidence type="ECO:0008006" key="4">
    <source>
        <dbReference type="Google" id="ProtNLM"/>
    </source>
</evidence>